<reference evidence="2 3" key="1">
    <citation type="submission" date="2023-05" db="EMBL/GenBank/DDBJ databases">
        <title>Streptantibioticus silvisoli sp. nov., acidotolerant actinomycetes 1 from pine litter.</title>
        <authorList>
            <person name="Swiecimska M."/>
            <person name="Golinska P."/>
            <person name="Sangal V."/>
            <person name="Wachnowicz B."/>
            <person name="Goodfellow M."/>
        </authorList>
    </citation>
    <scope>NUCLEOTIDE SEQUENCE [LARGE SCALE GENOMIC DNA]</scope>
    <source>
        <strain evidence="2 3">SL54</strain>
    </source>
</reference>
<dbReference type="InterPro" id="IPR005337">
    <property type="entry name" value="RapZ-like"/>
</dbReference>
<evidence type="ECO:0000259" key="1">
    <source>
        <dbReference type="Pfam" id="PF22740"/>
    </source>
</evidence>
<gene>
    <name evidence="2" type="ORF">POF43_024040</name>
</gene>
<evidence type="ECO:0000313" key="3">
    <source>
        <dbReference type="Proteomes" id="UP001156398"/>
    </source>
</evidence>
<keyword evidence="3" id="KW-1185">Reference proteome</keyword>
<dbReference type="RefSeq" id="WP_271322080.1">
    <property type="nucleotide sequence ID" value="NZ_JAAGKO020000040.1"/>
</dbReference>
<dbReference type="InterPro" id="IPR053931">
    <property type="entry name" value="RapZ_C"/>
</dbReference>
<dbReference type="EMBL" id="JAAGKO020000040">
    <property type="protein sequence ID" value="MDI5965760.1"/>
    <property type="molecule type" value="Genomic_DNA"/>
</dbReference>
<name>A0ABT6W4S2_9ACTN</name>
<organism evidence="2 3">
    <name type="scientific">Streptantibioticus silvisoli</name>
    <dbReference type="NCBI Taxonomy" id="2705255"/>
    <lineage>
        <taxon>Bacteria</taxon>
        <taxon>Bacillati</taxon>
        <taxon>Actinomycetota</taxon>
        <taxon>Actinomycetes</taxon>
        <taxon>Kitasatosporales</taxon>
        <taxon>Streptomycetaceae</taxon>
        <taxon>Streptantibioticus</taxon>
    </lineage>
</organism>
<proteinExistence type="predicted"/>
<sequence length="127" mass="13442">MSQVTITSFGYGHGAAPEAHLTLDLRQHFRDPHVDPALREMTAADMPVRAVVGATPGIWDLVDATVAMVRAYLAGPGDAPIRVAVGCVGGRHRSAAVADFVAGLLRANYGGAIELTHRDLHRPVIGR</sequence>
<comment type="caution">
    <text evidence="2">The sequence shown here is derived from an EMBL/GenBank/DDBJ whole genome shotgun (WGS) entry which is preliminary data.</text>
</comment>
<dbReference type="Proteomes" id="UP001156398">
    <property type="component" value="Unassembled WGS sequence"/>
</dbReference>
<dbReference type="PANTHER" id="PTHR30448">
    <property type="entry name" value="RNASE ADAPTER PROTEIN RAPZ"/>
    <property type="match status" value="1"/>
</dbReference>
<protein>
    <submittedName>
        <fullName evidence="2">RNase adapter RapZ</fullName>
    </submittedName>
</protein>
<evidence type="ECO:0000313" key="2">
    <source>
        <dbReference type="EMBL" id="MDI5965760.1"/>
    </source>
</evidence>
<feature type="domain" description="RapZ C-terminal" evidence="1">
    <location>
        <begin position="3"/>
        <end position="121"/>
    </location>
</feature>
<dbReference type="PANTHER" id="PTHR30448:SF0">
    <property type="entry name" value="RNASE ADAPTER PROTEIN RAPZ"/>
    <property type="match status" value="1"/>
</dbReference>
<accession>A0ABT6W4S2</accession>
<dbReference type="Pfam" id="PF22740">
    <property type="entry name" value="PapZ_C"/>
    <property type="match status" value="1"/>
</dbReference>